<dbReference type="Gene3D" id="2.60.320.10">
    <property type="entry name" value="N-utilization substance G protein NusG, insert domain"/>
    <property type="match status" value="1"/>
</dbReference>
<sequence>MSIRKQPEPAKGAKRLSWKANLLFAAVVLAAAVLLVFLLRPRSRTEPLAAVVDFGDGITEVLPLDKDYDYLYDVGSYVVHLQVKDGTISFQDSQCPDHVCEQFGQLSEEGAWAACVPAGVYVQLAPLSEAEAAS</sequence>
<dbReference type="CDD" id="cd09846">
    <property type="entry name" value="DUF1312"/>
    <property type="match status" value="1"/>
</dbReference>
<name>A0A3E2UAU5_9FIRM</name>
<keyword evidence="1" id="KW-1133">Transmembrane helix</keyword>
<dbReference type="RefSeq" id="WP_158402420.1">
    <property type="nucleotide sequence ID" value="NZ_CP065376.1"/>
</dbReference>
<accession>A0A3E2UAU5</accession>
<keyword evidence="1" id="KW-0472">Membrane</keyword>
<evidence type="ECO:0000256" key="1">
    <source>
        <dbReference type="SAM" id="Phobius"/>
    </source>
</evidence>
<dbReference type="Proteomes" id="UP000260991">
    <property type="component" value="Unassembled WGS sequence"/>
</dbReference>
<dbReference type="InterPro" id="IPR038690">
    <property type="entry name" value="NusG_2_sf"/>
</dbReference>
<proteinExistence type="predicted"/>
<protein>
    <submittedName>
        <fullName evidence="2">NusG domain II-containing protein</fullName>
    </submittedName>
</protein>
<feature type="transmembrane region" description="Helical" evidence="1">
    <location>
        <begin position="20"/>
        <end position="39"/>
    </location>
</feature>
<keyword evidence="1" id="KW-0812">Transmembrane</keyword>
<evidence type="ECO:0000313" key="3">
    <source>
        <dbReference type="Proteomes" id="UP000260991"/>
    </source>
</evidence>
<dbReference type="AlphaFoldDB" id="A0A3E2UAU5"/>
<comment type="caution">
    <text evidence="2">The sequence shown here is derived from an EMBL/GenBank/DDBJ whole genome shotgun (WGS) entry which is preliminary data.</text>
</comment>
<evidence type="ECO:0000313" key="2">
    <source>
        <dbReference type="EMBL" id="RGB93339.1"/>
    </source>
</evidence>
<organism evidence="2 3">
    <name type="scientific">Faecalibacterium prausnitzii</name>
    <dbReference type="NCBI Taxonomy" id="853"/>
    <lineage>
        <taxon>Bacteria</taxon>
        <taxon>Bacillati</taxon>
        <taxon>Bacillota</taxon>
        <taxon>Clostridia</taxon>
        <taxon>Eubacteriales</taxon>
        <taxon>Oscillospiraceae</taxon>
        <taxon>Faecalibacterium</taxon>
    </lineage>
</organism>
<dbReference type="Pfam" id="PF07009">
    <property type="entry name" value="NusG_II"/>
    <property type="match status" value="1"/>
</dbReference>
<reference evidence="2 3" key="1">
    <citation type="submission" date="2018-08" db="EMBL/GenBank/DDBJ databases">
        <title>A genome reference for cultivated species of the human gut microbiota.</title>
        <authorList>
            <person name="Zou Y."/>
            <person name="Xue W."/>
            <person name="Luo G."/>
        </authorList>
    </citation>
    <scope>NUCLEOTIDE SEQUENCE [LARGE SCALE GENOMIC DNA]</scope>
    <source>
        <strain evidence="2 3">AF32-8AC</strain>
    </source>
</reference>
<gene>
    <name evidence="2" type="ORF">DWZ46_03065</name>
</gene>
<dbReference type="EMBL" id="QVER01000002">
    <property type="protein sequence ID" value="RGB93339.1"/>
    <property type="molecule type" value="Genomic_DNA"/>
</dbReference>